<accession>A0ABD1ZCD0</accession>
<evidence type="ECO:0000313" key="1">
    <source>
        <dbReference type="EMBL" id="KAL2645346.1"/>
    </source>
</evidence>
<dbReference type="Gene3D" id="3.40.50.2000">
    <property type="entry name" value="Glycogen Phosphorylase B"/>
    <property type="match status" value="1"/>
</dbReference>
<name>A0ABD1ZCD0_9MARC</name>
<sequence length="211" mass="24127">MCTVLPPVHIINLLLVTLSAIGHFQPILHILYYLVDDRYNNAVVTMMGKKQPIAEVARLQKRGDFNGLDLRLEEVFGEIPQVPDPFFSYRASSISETMERDFEPVKRRLLREKNTFEAPTSIIEDFQFDWLVDLAAELKISWFPLYSWGPSFATSVIELPNLISKGLTPANPQKLNATISLPGLSLGRVRDMTGEIFEYSDYFALHFENMK</sequence>
<protein>
    <recommendedName>
        <fullName evidence="3">UDP-glycosyltransferase</fullName>
    </recommendedName>
</protein>
<keyword evidence="2" id="KW-1185">Reference proteome</keyword>
<dbReference type="SUPFAM" id="SSF53756">
    <property type="entry name" value="UDP-Glycosyltransferase/glycogen phosphorylase"/>
    <property type="match status" value="1"/>
</dbReference>
<gene>
    <name evidence="1" type="ORF">R1flu_012933</name>
</gene>
<evidence type="ECO:0008006" key="3">
    <source>
        <dbReference type="Google" id="ProtNLM"/>
    </source>
</evidence>
<proteinExistence type="predicted"/>
<organism evidence="1 2">
    <name type="scientific">Riccia fluitans</name>
    <dbReference type="NCBI Taxonomy" id="41844"/>
    <lineage>
        <taxon>Eukaryota</taxon>
        <taxon>Viridiplantae</taxon>
        <taxon>Streptophyta</taxon>
        <taxon>Embryophyta</taxon>
        <taxon>Marchantiophyta</taxon>
        <taxon>Marchantiopsida</taxon>
        <taxon>Marchantiidae</taxon>
        <taxon>Marchantiales</taxon>
        <taxon>Ricciaceae</taxon>
        <taxon>Riccia</taxon>
    </lineage>
</organism>
<dbReference type="Proteomes" id="UP001605036">
    <property type="component" value="Unassembled WGS sequence"/>
</dbReference>
<comment type="caution">
    <text evidence="1">The sequence shown here is derived from an EMBL/GenBank/DDBJ whole genome shotgun (WGS) entry which is preliminary data.</text>
</comment>
<dbReference type="EMBL" id="JBHFFA010000002">
    <property type="protein sequence ID" value="KAL2645346.1"/>
    <property type="molecule type" value="Genomic_DNA"/>
</dbReference>
<dbReference type="AlphaFoldDB" id="A0ABD1ZCD0"/>
<evidence type="ECO:0000313" key="2">
    <source>
        <dbReference type="Proteomes" id="UP001605036"/>
    </source>
</evidence>
<reference evidence="1 2" key="1">
    <citation type="submission" date="2024-09" db="EMBL/GenBank/DDBJ databases">
        <title>Chromosome-scale assembly of Riccia fluitans.</title>
        <authorList>
            <person name="Paukszto L."/>
            <person name="Sawicki J."/>
            <person name="Karawczyk K."/>
            <person name="Piernik-Szablinska J."/>
            <person name="Szczecinska M."/>
            <person name="Mazdziarz M."/>
        </authorList>
    </citation>
    <scope>NUCLEOTIDE SEQUENCE [LARGE SCALE GENOMIC DNA]</scope>
    <source>
        <strain evidence="1">Rf_01</strain>
        <tissue evidence="1">Aerial parts of the thallus</tissue>
    </source>
</reference>